<evidence type="ECO:0000313" key="3">
    <source>
        <dbReference type="Proteomes" id="UP001153636"/>
    </source>
</evidence>
<evidence type="ECO:0000313" key="2">
    <source>
        <dbReference type="EMBL" id="CAH1115856.1"/>
    </source>
</evidence>
<comment type="caution">
    <text evidence="2">The sequence shown here is derived from an EMBL/GenBank/DDBJ whole genome shotgun (WGS) entry which is preliminary data.</text>
</comment>
<reference evidence="2" key="1">
    <citation type="submission" date="2022-01" db="EMBL/GenBank/DDBJ databases">
        <authorList>
            <person name="King R."/>
        </authorList>
    </citation>
    <scope>NUCLEOTIDE SEQUENCE</scope>
</reference>
<dbReference type="Pfam" id="PF21530">
    <property type="entry name" value="Pif1_2B_dom"/>
    <property type="match status" value="1"/>
</dbReference>
<accession>A0A9P0DCG2</accession>
<feature type="domain" description="DNA helicase Pif1-like 2B" evidence="1">
    <location>
        <begin position="131"/>
        <end position="177"/>
    </location>
</feature>
<dbReference type="EMBL" id="CAKMHV010000001">
    <property type="protein sequence ID" value="CAH1115856.1"/>
    <property type="molecule type" value="Genomic_DNA"/>
</dbReference>
<name>A0A9P0DCG2_9CUCU</name>
<dbReference type="InterPro" id="IPR027417">
    <property type="entry name" value="P-loop_NTPase"/>
</dbReference>
<gene>
    <name evidence="2" type="ORF">PSYICH_LOCUS15731</name>
</gene>
<proteinExistence type="predicted"/>
<dbReference type="OrthoDB" id="6622900at2759"/>
<dbReference type="PANTHER" id="PTHR10492">
    <property type="match status" value="1"/>
</dbReference>
<dbReference type="AlphaFoldDB" id="A0A9P0DCG2"/>
<dbReference type="InterPro" id="IPR049163">
    <property type="entry name" value="Pif1-like_2B_dom"/>
</dbReference>
<organism evidence="2 3">
    <name type="scientific">Psylliodes chrysocephalus</name>
    <dbReference type="NCBI Taxonomy" id="3402493"/>
    <lineage>
        <taxon>Eukaryota</taxon>
        <taxon>Metazoa</taxon>
        <taxon>Ecdysozoa</taxon>
        <taxon>Arthropoda</taxon>
        <taxon>Hexapoda</taxon>
        <taxon>Insecta</taxon>
        <taxon>Pterygota</taxon>
        <taxon>Neoptera</taxon>
        <taxon>Endopterygota</taxon>
        <taxon>Coleoptera</taxon>
        <taxon>Polyphaga</taxon>
        <taxon>Cucujiformia</taxon>
        <taxon>Chrysomeloidea</taxon>
        <taxon>Chrysomelidae</taxon>
        <taxon>Galerucinae</taxon>
        <taxon>Alticini</taxon>
        <taxon>Psylliodes</taxon>
    </lineage>
</organism>
<protein>
    <recommendedName>
        <fullName evidence="1">DNA helicase Pif1-like 2B domain-containing protein</fullName>
    </recommendedName>
</protein>
<keyword evidence="3" id="KW-1185">Reference proteome</keyword>
<dbReference type="SUPFAM" id="SSF52540">
    <property type="entry name" value="P-loop containing nucleoside triphosphate hydrolases"/>
    <property type="match status" value="1"/>
</dbReference>
<dbReference type="PANTHER" id="PTHR10492:SF57">
    <property type="entry name" value="ATP-DEPENDENT DNA HELICASE"/>
    <property type="match status" value="1"/>
</dbReference>
<dbReference type="Proteomes" id="UP001153636">
    <property type="component" value="Unassembled WGS sequence"/>
</dbReference>
<sequence length="436" mass="50574">MRARQHPEVIAELDNRTYSQWLLDLGNGTIPYTTLSAKAIIGGSRAPQDLIQIPRTFQLDNINQLIEFVFDNDYVNKNNGNKAILCPTNAAVAHVNNIILDKLVNIEERTYYSIDEYNQEEDDDEFHVTMDLLNSIEAASLPPHELKLKIGAIVMILRNVDVEDGICNGSRVRVIGLGEHIIECELLSADGEQQRPLETTDNTRRILLGDDDLEEDEEHRIFVEDDNDSAEESSDNDSACDVINELQNFEINDMLANIDIDQYQNIDNTTANRSSDLFIREDEIMESTCWEKIIQHVLAEDHIVGTNDNERRVGETEEVMVDEIRQYQDFRFVSSMEATWRILEYKMHDRSHSVLVLPVHLQGELTLLYEEFDDFDNIQRRLDSRSKLEAFFKLNREDQEARRYSYAEIPEHYTWDNKNAEWKRSRQISKQLGCIV</sequence>
<evidence type="ECO:0000259" key="1">
    <source>
        <dbReference type="Pfam" id="PF21530"/>
    </source>
</evidence>